<dbReference type="Proteomes" id="UP000807306">
    <property type="component" value="Unassembled WGS sequence"/>
</dbReference>
<evidence type="ECO:0000259" key="3">
    <source>
        <dbReference type="Pfam" id="PF00561"/>
    </source>
</evidence>
<dbReference type="PANTHER" id="PTHR43248:SF25">
    <property type="entry name" value="AB HYDROLASE-1 DOMAIN-CONTAINING PROTEIN-RELATED"/>
    <property type="match status" value="1"/>
</dbReference>
<dbReference type="Pfam" id="PF08386">
    <property type="entry name" value="Abhydrolase_4"/>
    <property type="match status" value="1"/>
</dbReference>
<protein>
    <submittedName>
        <fullName evidence="5">TAP-like protein-domain-containing protein</fullName>
    </submittedName>
</protein>
<sequence>MSRRAVLLSIPVACCFILGSLIASNQLFRISNPAALLFESQAQRLLPNAYQATFEWSELPARKDLQWVNCHVSFQCARLIVPLDYTDPDGREATIAIIRKPAAVPQDSKEYRGPILINPGGPGGSGVSTVLAAGFLLGSILGPHFDVVGFDPRGIGESTPKISFFKTMVERELYEKPKSVNIADGTLSRLLSSRKLFNTLAAELDDGYLRHMNTDYTARDMLRIVEAHGRKKLMYWGFSYGSVLGATFAAMFPDKVERVLIDGVVDSEGYYANDWSSAGRDTDKSLDSFFVGCSKAGPDICPFYAPSPEDIRTNLTNIFENLRKSPLPVRTEQSYGLLDESFLRLLIFAGLYSPYAEFPVFAKGLASLANGDGRPLFREPPPFKCLCNPHQDEKPVELLPDALSTLVCNDGDHIPDALEFAEKTFKGYQKNTEFADVLAAVAGPTCAGWPRFQRNHIFRGPFTANTSHPVMLIGNKADPVTPLASAKKMSKGFHGSVVLTQDSGGHASIAAPSICTMKYIQDYFVKGTLPKEGTVCPTIRGPFDPIDAFKYDGQKVFSAEEMQFAETVNELSMTPIIPRMF</sequence>
<dbReference type="GO" id="GO:0016787">
    <property type="term" value="F:hydrolase activity"/>
    <property type="evidence" value="ECO:0007669"/>
    <property type="project" value="UniProtKB-KW"/>
</dbReference>
<dbReference type="InterPro" id="IPR013595">
    <property type="entry name" value="Pept_S33_TAP-like_C"/>
</dbReference>
<feature type="domain" description="Peptidase S33 tripeptidyl aminopeptidase-like C-terminal" evidence="4">
    <location>
        <begin position="444"/>
        <end position="536"/>
    </location>
</feature>
<keyword evidence="2" id="KW-0378">Hydrolase</keyword>
<evidence type="ECO:0000256" key="1">
    <source>
        <dbReference type="ARBA" id="ARBA00010088"/>
    </source>
</evidence>
<dbReference type="Pfam" id="PF00561">
    <property type="entry name" value="Abhydrolase_1"/>
    <property type="match status" value="1"/>
</dbReference>
<comment type="caution">
    <text evidence="5">The sequence shown here is derived from an EMBL/GenBank/DDBJ whole genome shotgun (WGS) entry which is preliminary data.</text>
</comment>
<reference evidence="5" key="1">
    <citation type="submission" date="2020-11" db="EMBL/GenBank/DDBJ databases">
        <authorList>
            <consortium name="DOE Joint Genome Institute"/>
            <person name="Ahrendt S."/>
            <person name="Riley R."/>
            <person name="Andreopoulos W."/>
            <person name="Labutti K."/>
            <person name="Pangilinan J."/>
            <person name="Ruiz-Duenas F.J."/>
            <person name="Barrasa J.M."/>
            <person name="Sanchez-Garcia M."/>
            <person name="Camarero S."/>
            <person name="Miyauchi S."/>
            <person name="Serrano A."/>
            <person name="Linde D."/>
            <person name="Babiker R."/>
            <person name="Drula E."/>
            <person name="Ayuso-Fernandez I."/>
            <person name="Pacheco R."/>
            <person name="Padilla G."/>
            <person name="Ferreira P."/>
            <person name="Barriuso J."/>
            <person name="Kellner H."/>
            <person name="Castanera R."/>
            <person name="Alfaro M."/>
            <person name="Ramirez L."/>
            <person name="Pisabarro A.G."/>
            <person name="Kuo A."/>
            <person name="Tritt A."/>
            <person name="Lipzen A."/>
            <person name="He G."/>
            <person name="Yan M."/>
            <person name="Ng V."/>
            <person name="Cullen D."/>
            <person name="Martin F."/>
            <person name="Rosso M.-N."/>
            <person name="Henrissat B."/>
            <person name="Hibbett D."/>
            <person name="Martinez A.T."/>
            <person name="Grigoriev I.V."/>
        </authorList>
    </citation>
    <scope>NUCLEOTIDE SEQUENCE</scope>
    <source>
        <strain evidence="5">CBS 506.95</strain>
    </source>
</reference>
<proteinExistence type="inferred from homology"/>
<evidence type="ECO:0000256" key="2">
    <source>
        <dbReference type="ARBA" id="ARBA00022801"/>
    </source>
</evidence>
<dbReference type="InterPro" id="IPR000073">
    <property type="entry name" value="AB_hydrolase_1"/>
</dbReference>
<accession>A0A9P6EHQ2</accession>
<dbReference type="InterPro" id="IPR029058">
    <property type="entry name" value="AB_hydrolase_fold"/>
</dbReference>
<dbReference type="AlphaFoldDB" id="A0A9P6EHQ2"/>
<gene>
    <name evidence="5" type="ORF">CPB83DRAFT_853147</name>
</gene>
<dbReference type="Gene3D" id="3.40.50.1820">
    <property type="entry name" value="alpha/beta hydrolase"/>
    <property type="match status" value="1"/>
</dbReference>
<keyword evidence="6" id="KW-1185">Reference proteome</keyword>
<comment type="similarity">
    <text evidence="1">Belongs to the peptidase S33 family.</text>
</comment>
<dbReference type="InterPro" id="IPR051601">
    <property type="entry name" value="Serine_prot/Carboxylest_S33"/>
</dbReference>
<evidence type="ECO:0000313" key="6">
    <source>
        <dbReference type="Proteomes" id="UP000807306"/>
    </source>
</evidence>
<dbReference type="OrthoDB" id="425534at2759"/>
<organism evidence="5 6">
    <name type="scientific">Crepidotus variabilis</name>
    <dbReference type="NCBI Taxonomy" id="179855"/>
    <lineage>
        <taxon>Eukaryota</taxon>
        <taxon>Fungi</taxon>
        <taxon>Dikarya</taxon>
        <taxon>Basidiomycota</taxon>
        <taxon>Agaricomycotina</taxon>
        <taxon>Agaricomycetes</taxon>
        <taxon>Agaricomycetidae</taxon>
        <taxon>Agaricales</taxon>
        <taxon>Agaricineae</taxon>
        <taxon>Crepidotaceae</taxon>
        <taxon>Crepidotus</taxon>
    </lineage>
</organism>
<dbReference type="EMBL" id="MU157848">
    <property type="protein sequence ID" value="KAF9529062.1"/>
    <property type="molecule type" value="Genomic_DNA"/>
</dbReference>
<feature type="domain" description="AB hydrolase-1" evidence="3">
    <location>
        <begin position="114"/>
        <end position="281"/>
    </location>
</feature>
<evidence type="ECO:0000259" key="4">
    <source>
        <dbReference type="Pfam" id="PF08386"/>
    </source>
</evidence>
<evidence type="ECO:0000313" key="5">
    <source>
        <dbReference type="EMBL" id="KAF9529062.1"/>
    </source>
</evidence>
<dbReference type="SUPFAM" id="SSF53474">
    <property type="entry name" value="alpha/beta-Hydrolases"/>
    <property type="match status" value="1"/>
</dbReference>
<dbReference type="PANTHER" id="PTHR43248">
    <property type="entry name" value="2-SUCCINYL-6-HYDROXY-2,4-CYCLOHEXADIENE-1-CARBOXYLATE SYNTHASE"/>
    <property type="match status" value="1"/>
</dbReference>
<name>A0A9P6EHQ2_9AGAR</name>